<proteinExistence type="predicted"/>
<evidence type="ECO:0000313" key="1">
    <source>
        <dbReference type="EMBL" id="JAH75871.1"/>
    </source>
</evidence>
<reference evidence="1" key="2">
    <citation type="journal article" date="2015" name="Fish Shellfish Immunol.">
        <title>Early steps in the European eel (Anguilla anguilla)-Vibrio vulnificus interaction in the gills: Role of the RtxA13 toxin.</title>
        <authorList>
            <person name="Callol A."/>
            <person name="Pajuelo D."/>
            <person name="Ebbesson L."/>
            <person name="Teles M."/>
            <person name="MacKenzie S."/>
            <person name="Amaro C."/>
        </authorList>
    </citation>
    <scope>NUCLEOTIDE SEQUENCE</scope>
</reference>
<accession>A0A0E9VCZ3</accession>
<reference evidence="1" key="1">
    <citation type="submission" date="2014-11" db="EMBL/GenBank/DDBJ databases">
        <authorList>
            <person name="Amaro Gonzalez C."/>
        </authorList>
    </citation>
    <scope>NUCLEOTIDE SEQUENCE</scope>
</reference>
<dbReference type="EMBL" id="GBXM01032706">
    <property type="protein sequence ID" value="JAH75871.1"/>
    <property type="molecule type" value="Transcribed_RNA"/>
</dbReference>
<organism evidence="1">
    <name type="scientific">Anguilla anguilla</name>
    <name type="common">European freshwater eel</name>
    <name type="synonym">Muraena anguilla</name>
    <dbReference type="NCBI Taxonomy" id="7936"/>
    <lineage>
        <taxon>Eukaryota</taxon>
        <taxon>Metazoa</taxon>
        <taxon>Chordata</taxon>
        <taxon>Craniata</taxon>
        <taxon>Vertebrata</taxon>
        <taxon>Euteleostomi</taxon>
        <taxon>Actinopterygii</taxon>
        <taxon>Neopterygii</taxon>
        <taxon>Teleostei</taxon>
        <taxon>Anguilliformes</taxon>
        <taxon>Anguillidae</taxon>
        <taxon>Anguilla</taxon>
    </lineage>
</organism>
<protein>
    <submittedName>
        <fullName evidence="1">Uncharacterized protein</fullName>
    </submittedName>
</protein>
<dbReference type="AlphaFoldDB" id="A0A0E9VCZ3"/>
<name>A0A0E9VCZ3_ANGAN</name>
<sequence>MSSNAAAAISAMITSQVYPQLYYPPPTRTVTRQRREEQESEVPGIFAKGTNQAIGCFQISLGLGILVTFLITILASELTLPLLCCQ</sequence>